<name>A0A0C1HE55_9BACT</name>
<dbReference type="EMBL" id="JSAN01000040">
    <property type="protein sequence ID" value="KIC73023.1"/>
    <property type="molecule type" value="Genomic_DNA"/>
</dbReference>
<dbReference type="AlphaFoldDB" id="A0A0C1HE55"/>
<evidence type="ECO:0000313" key="3">
    <source>
        <dbReference type="Proteomes" id="UP000031465"/>
    </source>
</evidence>
<comment type="caution">
    <text evidence="2">The sequence shown here is derived from an EMBL/GenBank/DDBJ whole genome shotgun (WGS) entry which is preliminary data.</text>
</comment>
<evidence type="ECO:0000313" key="2">
    <source>
        <dbReference type="EMBL" id="KIC73023.1"/>
    </source>
</evidence>
<keyword evidence="1" id="KW-0812">Transmembrane</keyword>
<evidence type="ECO:0000256" key="1">
    <source>
        <dbReference type="SAM" id="Phobius"/>
    </source>
</evidence>
<organism evidence="2 3">
    <name type="scientific">Candidatus Protochlamydia amoebophila</name>
    <dbReference type="NCBI Taxonomy" id="362787"/>
    <lineage>
        <taxon>Bacteria</taxon>
        <taxon>Pseudomonadati</taxon>
        <taxon>Chlamydiota</taxon>
        <taxon>Chlamydiia</taxon>
        <taxon>Parachlamydiales</taxon>
        <taxon>Parachlamydiaceae</taxon>
        <taxon>Candidatus Protochlamydia</taxon>
    </lineage>
</organism>
<keyword evidence="1" id="KW-1133">Transmembrane helix</keyword>
<sequence>MPKLAFILRGKISLLFFNSHDTDGLLIFLFTHKVFILVFLSIFKRME</sequence>
<keyword evidence="1" id="KW-0472">Membrane</keyword>
<dbReference type="Proteomes" id="UP000031465">
    <property type="component" value="Unassembled WGS sequence"/>
</dbReference>
<reference evidence="2 3" key="1">
    <citation type="journal article" date="2014" name="Mol. Biol. Evol.">
        <title>Massive expansion of Ubiquitination-related gene families within the Chlamydiae.</title>
        <authorList>
            <person name="Domman D."/>
            <person name="Collingro A."/>
            <person name="Lagkouvardos I."/>
            <person name="Gehre L."/>
            <person name="Weinmaier T."/>
            <person name="Rattei T."/>
            <person name="Subtil A."/>
            <person name="Horn M."/>
        </authorList>
    </citation>
    <scope>NUCLEOTIDE SEQUENCE [LARGE SCALE GENOMIC DNA]</scope>
    <source>
        <strain evidence="2 3">EI2</strain>
    </source>
</reference>
<gene>
    <name evidence="2" type="ORF">DB44_BR00030</name>
</gene>
<proteinExistence type="predicted"/>
<dbReference type="PATRIC" id="fig|362787.3.peg.650"/>
<protein>
    <submittedName>
        <fullName evidence="2">Uncharacterized protein</fullName>
    </submittedName>
</protein>
<feature type="transmembrane region" description="Helical" evidence="1">
    <location>
        <begin position="24"/>
        <end position="43"/>
    </location>
</feature>
<accession>A0A0C1HE55</accession>